<dbReference type="GO" id="GO:0000917">
    <property type="term" value="P:division septum assembly"/>
    <property type="evidence" value="ECO:0007669"/>
    <property type="project" value="UniProtKB-KW"/>
</dbReference>
<keyword evidence="1 8" id="KW-0132">Cell division</keyword>
<comment type="caution">
    <text evidence="10">The sequence shown here is derived from an EMBL/GenBank/DDBJ whole genome shotgun (WGS) entry which is preliminary data.</text>
</comment>
<feature type="coiled-coil region" evidence="8">
    <location>
        <begin position="167"/>
        <end position="213"/>
    </location>
</feature>
<keyword evidence="8" id="KW-1003">Cell membrane</keyword>
<evidence type="ECO:0000313" key="11">
    <source>
        <dbReference type="Proteomes" id="UP000019251"/>
    </source>
</evidence>
<evidence type="ECO:0000256" key="3">
    <source>
        <dbReference type="ARBA" id="ARBA00022989"/>
    </source>
</evidence>
<comment type="similarity">
    <text evidence="8">Belongs to the EzrA family.</text>
</comment>
<proteinExistence type="inferred from homology"/>
<evidence type="ECO:0000256" key="5">
    <source>
        <dbReference type="ARBA" id="ARBA00023136"/>
    </source>
</evidence>
<dbReference type="EMBL" id="AODG01000004">
    <property type="protein sequence ID" value="EUJ29767.1"/>
    <property type="molecule type" value="Genomic_DNA"/>
</dbReference>
<name>A0A829R9N6_LISGR</name>
<evidence type="ECO:0000256" key="7">
    <source>
        <dbReference type="ARBA" id="ARBA00023306"/>
    </source>
</evidence>
<dbReference type="InterPro" id="IPR010379">
    <property type="entry name" value="EzrA"/>
</dbReference>
<reference evidence="10 11" key="1">
    <citation type="submission" date="2012-12" db="EMBL/GenBank/DDBJ databases">
        <title>Novel taxa of Listeriaceae from agricultural environments in the United States.</title>
        <authorList>
            <person name="den Bakker H.C."/>
            <person name="Allred A."/>
            <person name="Warchocki S."/>
            <person name="Wright E.M."/>
            <person name="Burrell A."/>
            <person name="Nightingale K.K."/>
            <person name="Kephart D."/>
            <person name="Wiedmann M."/>
        </authorList>
    </citation>
    <scope>NUCLEOTIDE SEQUENCE [LARGE SCALE GENOMIC DNA]</scope>
    <source>
        <strain evidence="10 11">FSL F6-1183</strain>
    </source>
</reference>
<evidence type="ECO:0000313" key="10">
    <source>
        <dbReference type="EMBL" id="EUJ29767.1"/>
    </source>
</evidence>
<keyword evidence="4 8" id="KW-0175">Coiled coil</keyword>
<evidence type="ECO:0000256" key="1">
    <source>
        <dbReference type="ARBA" id="ARBA00022618"/>
    </source>
</evidence>
<keyword evidence="2 8" id="KW-0812">Transmembrane</keyword>
<evidence type="ECO:0000256" key="4">
    <source>
        <dbReference type="ARBA" id="ARBA00023054"/>
    </source>
</evidence>
<dbReference type="GO" id="GO:0005886">
    <property type="term" value="C:plasma membrane"/>
    <property type="evidence" value="ECO:0007669"/>
    <property type="project" value="UniProtKB-SubCell"/>
</dbReference>
<feature type="topological domain" description="Cytoplasmic" evidence="8">
    <location>
        <begin position="24"/>
        <end position="567"/>
    </location>
</feature>
<comment type="function">
    <text evidence="8">Negative regulator of FtsZ ring formation; modulates the frequency and position of FtsZ ring formation. Inhibits FtsZ ring formation at polar sites. Interacts either with FtsZ or with one of its binding partners to promote depolymerization.</text>
</comment>
<keyword evidence="7 8" id="KW-0131">Cell cycle</keyword>
<protein>
    <recommendedName>
        <fullName evidence="8">Septation ring formation regulator EzrA</fullName>
    </recommendedName>
</protein>
<evidence type="ECO:0000256" key="8">
    <source>
        <dbReference type="HAMAP-Rule" id="MF_00728"/>
    </source>
</evidence>
<organism evidence="10 11">
    <name type="scientific">Listeria grayi FSL F6-1183</name>
    <dbReference type="NCBI Taxonomy" id="1265827"/>
    <lineage>
        <taxon>Bacteria</taxon>
        <taxon>Bacillati</taxon>
        <taxon>Bacillota</taxon>
        <taxon>Bacilli</taxon>
        <taxon>Bacillales</taxon>
        <taxon>Listeriaceae</taxon>
        <taxon>Listeria</taxon>
    </lineage>
</organism>
<sequence length="567" mass="65783">MFIYILLAFVVIVIAILVSGYLLKKRHYQQINELETKKITLYDRPVIDELGKVKKLKLTGQTEELFESWRESWDEIASKLFPDLEETFMEAEMHVDKYQFRAATNVENDIEQMLAVIEKQMDSILAGLHELLQSEEKNAEESRTTKEKFAGLRREVLTRGFKLGNTRAEIEQKLDQLALELNEYDHLTDQGDHLEAREKVKHVQVELQQVEVEMEKIPNLLHETEVALPDDIGKLNEGHEEMVRDGFYLAHLEIPSETSRMREQLEKLRATIQNLDLEAAEEGVVALHKELDLFYDELEKEVTAKRFVKDNRSVIGEKITNLIQVADSVAVQIEEVKQTYHVGEDELATYLKTSEKLEKQSESYEQVITLLQSNEIAFSAAQDTFKEIEIALNEITLEQDEFTGELRSLRKDELEARDAASAMRRTVIGLDRKIERERLPGLPEDYVQWRLHLGESIDNLEAALEAKPLNMKTVSQHWQVAEEDLRHLTEKTEEMIENVQLVEHVIQYANRYRLSNPELAESLSGAEYHFYEDFQYKKALEIAVTALEKVESGAFKKIEKKYTEQDN</sequence>
<dbReference type="AlphaFoldDB" id="A0A829R9N6"/>
<dbReference type="Proteomes" id="UP000019251">
    <property type="component" value="Unassembled WGS sequence"/>
</dbReference>
<evidence type="ECO:0000256" key="2">
    <source>
        <dbReference type="ARBA" id="ARBA00022692"/>
    </source>
</evidence>
<feature type="transmembrane region" description="Helical" evidence="9">
    <location>
        <begin position="6"/>
        <end position="23"/>
    </location>
</feature>
<evidence type="ECO:0000256" key="6">
    <source>
        <dbReference type="ARBA" id="ARBA00023210"/>
    </source>
</evidence>
<keyword evidence="6 8" id="KW-0717">Septation</keyword>
<gene>
    <name evidence="8" type="primary">ezrA</name>
    <name evidence="10" type="ORF">LMUR_01622</name>
</gene>
<dbReference type="Pfam" id="PF06160">
    <property type="entry name" value="EzrA"/>
    <property type="match status" value="1"/>
</dbReference>
<dbReference type="GO" id="GO:0005940">
    <property type="term" value="C:septin ring"/>
    <property type="evidence" value="ECO:0007669"/>
    <property type="project" value="InterPro"/>
</dbReference>
<accession>A0A829R9N6</accession>
<feature type="topological domain" description="Extracellular" evidence="8">
    <location>
        <begin position="1"/>
        <end position="4"/>
    </location>
</feature>
<evidence type="ECO:0000256" key="9">
    <source>
        <dbReference type="SAM" id="Phobius"/>
    </source>
</evidence>
<dbReference type="HAMAP" id="MF_00728">
    <property type="entry name" value="EzrA"/>
    <property type="match status" value="1"/>
</dbReference>
<keyword evidence="5 8" id="KW-0472">Membrane</keyword>
<dbReference type="GO" id="GO:0000921">
    <property type="term" value="P:septin ring assembly"/>
    <property type="evidence" value="ECO:0007669"/>
    <property type="project" value="InterPro"/>
</dbReference>
<keyword evidence="3 8" id="KW-1133">Transmembrane helix</keyword>
<comment type="subcellular location">
    <subcellularLocation>
        <location evidence="8">Cell membrane</location>
        <topology evidence="8">Single-pass membrane protein</topology>
    </subcellularLocation>
    <text evidence="8">Colocalized with FtsZ to the nascent septal site.</text>
</comment>
<dbReference type="RefSeq" id="WP_003755534.1">
    <property type="nucleotide sequence ID" value="NZ_AODG01000004.1"/>
</dbReference>
<feature type="coiled-coil region" evidence="8">
    <location>
        <begin position="347"/>
        <end position="374"/>
    </location>
</feature>